<dbReference type="CDD" id="cd01029">
    <property type="entry name" value="TOPRIM_primases"/>
    <property type="match status" value="1"/>
</dbReference>
<evidence type="ECO:0000259" key="1">
    <source>
        <dbReference type="PROSITE" id="PS50880"/>
    </source>
</evidence>
<organism evidence="2 3">
    <name type="scientific">Escherichia phage PGT2</name>
    <dbReference type="NCBI Taxonomy" id="2047782"/>
    <lineage>
        <taxon>Viruses</taxon>
        <taxon>Duplodnaviria</taxon>
        <taxon>Heunggongvirae</taxon>
        <taxon>Uroviricota</taxon>
        <taxon>Caudoviricetes</taxon>
        <taxon>Autographivirales</taxon>
        <taxon>Autonotataviridae</taxon>
        <taxon>Ermolevavirus</taxon>
        <taxon>Ermolevavirus PGT2</taxon>
    </lineage>
</organism>
<name>A0A2D2W2R5_9CAUD</name>
<proteinExistence type="predicted"/>
<dbReference type="InterPro" id="IPR006171">
    <property type="entry name" value="TOPRIM_dom"/>
</dbReference>
<gene>
    <name evidence="2" type="ORF">PGT2_g00016</name>
</gene>
<dbReference type="Gene3D" id="3.40.1360.10">
    <property type="match status" value="1"/>
</dbReference>
<dbReference type="PROSITE" id="PS50880">
    <property type="entry name" value="TOPRIM"/>
    <property type="match status" value="1"/>
</dbReference>
<dbReference type="Proteomes" id="UP000240674">
    <property type="component" value="Segment"/>
</dbReference>
<dbReference type="EMBL" id="MG201401">
    <property type="protein sequence ID" value="ATS92434.1"/>
    <property type="molecule type" value="Genomic_DNA"/>
</dbReference>
<sequence length="273" mass="30600">MNYRDSDWYLAIKDHPVGTRLRMAHDGCSTSEALIVTKQDSGVSAYCFRCKWNGFVGAPPESLAQKLERKSREKLASKVMKDSKALPSPKCENIAEWPLEARIWLYKAGLNNHDISEAGIYYHGGSNRVVIPIFDGDALVYWQARGFDPEAPKYLNPSVVDRTALVANWYGSERCLVLTEDWLSGYRVHRATGFQVYALLGTTLTDAIAAQIVYNRVPVAIWLDPDSAGQTAARKIIAKLSALNHPVKNIVTERDPKLYSDAEIREVLRCDPQ</sequence>
<dbReference type="Pfam" id="PF13662">
    <property type="entry name" value="Toprim_4"/>
    <property type="match status" value="1"/>
</dbReference>
<evidence type="ECO:0000313" key="3">
    <source>
        <dbReference type="Proteomes" id="UP000240674"/>
    </source>
</evidence>
<protein>
    <submittedName>
        <fullName evidence="2">DNA primase</fullName>
    </submittedName>
</protein>
<feature type="domain" description="Toprim" evidence="1">
    <location>
        <begin position="174"/>
        <end position="256"/>
    </location>
</feature>
<dbReference type="InterPro" id="IPR034154">
    <property type="entry name" value="TOPRIM_DnaG/twinkle"/>
</dbReference>
<reference evidence="2 3" key="1">
    <citation type="submission" date="2017-10" db="EMBL/GenBank/DDBJ databases">
        <title>Complete genome sequence of Escherichia coli bacteriophage PGT2.</title>
        <authorList>
            <person name="Kulikov E.E."/>
            <person name="Golomidova A.K."/>
            <person name="Kudryavtseva A.V."/>
            <person name="Letarov A.V."/>
        </authorList>
    </citation>
    <scope>NUCLEOTIDE SEQUENCE [LARGE SCALE GENOMIC DNA]</scope>
</reference>
<keyword evidence="3" id="KW-1185">Reference proteome</keyword>
<accession>A0A2D2W2R5</accession>
<dbReference type="SUPFAM" id="SSF56731">
    <property type="entry name" value="DNA primase core"/>
    <property type="match status" value="1"/>
</dbReference>
<evidence type="ECO:0000313" key="2">
    <source>
        <dbReference type="EMBL" id="ATS92434.1"/>
    </source>
</evidence>